<sequence length="176" mass="19698">MRSSTGGDRDGTTVPDHVARQLRVSHVVEGSVRKAGGRVRIAAQLIDGARGNHLWAERYDRDLDDIFALQDEISKAIVEALKVKLLPTERQAIERRSTHNPEAYQLYLLSRHYLQHGIRHVEIALRICQRAVEVDPNYARAWAMIAHSQAELHFGGSAGFGKVRTGFPVISGHSFQ</sequence>
<name>C3KKK7_SINFN</name>
<reference evidence="2" key="1">
    <citation type="journal article" date="2004" name="J. Bacteriol.">
        <title>An evolutionary hot spot: the pNGR234b replicon of Rhizobium sp. strain NGR234.</title>
        <authorList>
            <person name="Streit W.R."/>
            <person name="Schmitz R.A."/>
            <person name="Perret X."/>
            <person name="Staehelin C."/>
            <person name="Deakin W.J."/>
            <person name="Raasch C."/>
            <person name="Liesegang H."/>
            <person name="Broughton W.J."/>
        </authorList>
    </citation>
    <scope>NUCLEOTIDE SEQUENCE [LARGE SCALE GENOMIC DNA]</scope>
    <source>
        <strain evidence="2">NBRC 101917 / NGR234</strain>
    </source>
</reference>
<accession>C3KKK7</accession>
<keyword evidence="1" id="KW-0614">Plasmid</keyword>
<keyword evidence="2" id="KW-1185">Reference proteome</keyword>
<dbReference type="EMBL" id="CP000874">
    <property type="protein sequence ID" value="ACP22943.1"/>
    <property type="molecule type" value="Genomic_DNA"/>
</dbReference>
<dbReference type="KEGG" id="rhi:NGR_b14920"/>
<reference evidence="1 2" key="2">
    <citation type="journal article" date="2009" name="Appl. Environ. Microbiol.">
        <title>Rhizobium sp. strain NGR234 possesses a remarkable number of secretion systems.</title>
        <authorList>
            <person name="Schmeisser C."/>
            <person name="Liesegang H."/>
            <person name="Krysciak D."/>
            <person name="Bakkou N."/>
            <person name="Le Quere A."/>
            <person name="Wollherr A."/>
            <person name="Heinemeyer I."/>
            <person name="Morgenstern B."/>
            <person name="Pommerening-Roeser A."/>
            <person name="Flores M."/>
            <person name="Palacios R."/>
            <person name="Brenner S."/>
            <person name="Gottschalk G."/>
            <person name="Schmitz R.A."/>
            <person name="Broughton W.J."/>
            <person name="Perret X."/>
            <person name="Strittmatter A.W."/>
            <person name="Streit W.R."/>
        </authorList>
    </citation>
    <scope>NUCLEOTIDE SEQUENCE [LARGE SCALE GENOMIC DNA]</scope>
    <source>
        <strain evidence="2">NBRC 101917 / NGR234</strain>
    </source>
</reference>
<evidence type="ECO:0000313" key="1">
    <source>
        <dbReference type="EMBL" id="ACP22943.1"/>
    </source>
</evidence>
<dbReference type="RefSeq" id="WP_015887579.1">
    <property type="nucleotide sequence ID" value="NC_012586.1"/>
</dbReference>
<dbReference type="Proteomes" id="UP000001054">
    <property type="component" value="Plasmid pNGR234b"/>
</dbReference>
<organism evidence="1 2">
    <name type="scientific">Sinorhizobium fredii (strain NBRC 101917 / NGR234)</name>
    <dbReference type="NCBI Taxonomy" id="394"/>
    <lineage>
        <taxon>Bacteria</taxon>
        <taxon>Pseudomonadati</taxon>
        <taxon>Pseudomonadota</taxon>
        <taxon>Alphaproteobacteria</taxon>
        <taxon>Hyphomicrobiales</taxon>
        <taxon>Rhizobiaceae</taxon>
        <taxon>Sinorhizobium/Ensifer group</taxon>
        <taxon>Sinorhizobium</taxon>
    </lineage>
</organism>
<dbReference type="OrthoDB" id="9807521at2"/>
<dbReference type="HOGENOM" id="CLU_1523970_0_0_5"/>
<dbReference type="Gene3D" id="3.40.50.10070">
    <property type="entry name" value="TolB, N-terminal domain"/>
    <property type="match status" value="1"/>
</dbReference>
<dbReference type="AlphaFoldDB" id="C3KKK7"/>
<evidence type="ECO:0000313" key="2">
    <source>
        <dbReference type="Proteomes" id="UP000001054"/>
    </source>
</evidence>
<geneLocation type="plasmid" evidence="2">
    <name>sym pNGR234b</name>
</geneLocation>
<dbReference type="PATRIC" id="fig|394.7.peg.1903"/>
<proteinExistence type="predicted"/>
<protein>
    <submittedName>
        <fullName evidence="1">Amino-terminus of a disrupted adenylate/guanylate cyclase</fullName>
    </submittedName>
</protein>
<gene>
    <name evidence="1" type="ordered locus">NGR_b14920</name>
</gene>